<protein>
    <submittedName>
        <fullName evidence="2">Transposase</fullName>
    </submittedName>
</protein>
<dbReference type="Proteomes" id="UP000036681">
    <property type="component" value="Unplaced"/>
</dbReference>
<reference evidence="2" key="1">
    <citation type="submission" date="2017-02" db="UniProtKB">
        <authorList>
            <consortium name="WormBaseParasite"/>
        </authorList>
    </citation>
    <scope>IDENTIFICATION</scope>
</reference>
<keyword evidence="1" id="KW-1185">Reference proteome</keyword>
<dbReference type="WBParaSite" id="ALUE_0001692501-mRNA-1">
    <property type="protein sequence ID" value="ALUE_0001692501-mRNA-1"/>
    <property type="gene ID" value="ALUE_0001692501"/>
</dbReference>
<name>A0A0M3IFE2_ASCLU</name>
<evidence type="ECO:0000313" key="1">
    <source>
        <dbReference type="Proteomes" id="UP000036681"/>
    </source>
</evidence>
<evidence type="ECO:0000313" key="2">
    <source>
        <dbReference type="WBParaSite" id="ALUE_0001692501-mRNA-1"/>
    </source>
</evidence>
<dbReference type="AlphaFoldDB" id="A0A0M3IFE2"/>
<sequence length="71" mass="8158">MIDEHPENHSGGWYNTRCQYRSVAFGTWKVGGARQLFEKLPPRGKQLIQTSHLTIGFTPNLSHSYHKMNDS</sequence>
<organism evidence="1 2">
    <name type="scientific">Ascaris lumbricoides</name>
    <name type="common">Giant roundworm</name>
    <dbReference type="NCBI Taxonomy" id="6252"/>
    <lineage>
        <taxon>Eukaryota</taxon>
        <taxon>Metazoa</taxon>
        <taxon>Ecdysozoa</taxon>
        <taxon>Nematoda</taxon>
        <taxon>Chromadorea</taxon>
        <taxon>Rhabditida</taxon>
        <taxon>Spirurina</taxon>
        <taxon>Ascaridomorpha</taxon>
        <taxon>Ascaridoidea</taxon>
        <taxon>Ascarididae</taxon>
        <taxon>Ascaris</taxon>
    </lineage>
</organism>
<accession>A0A0M3IFE2</accession>
<proteinExistence type="predicted"/>